<dbReference type="EMBL" id="BTRK01000004">
    <property type="protein sequence ID" value="GMR49293.1"/>
    <property type="molecule type" value="Genomic_DNA"/>
</dbReference>
<dbReference type="Proteomes" id="UP001328107">
    <property type="component" value="Unassembled WGS sequence"/>
</dbReference>
<dbReference type="AlphaFoldDB" id="A0AAN5CRB7"/>
<feature type="non-terminal residue" evidence="1">
    <location>
        <position position="89"/>
    </location>
</feature>
<sequence>EELPDCIEGRERKRSNDHVLHLTRVDTIGRNVTSHDPWIDGGSKGNGSVECLKEVATFFRYCEREGLFSEMVVGDEQLLRTTIVNDDVT</sequence>
<reference evidence="2" key="1">
    <citation type="submission" date="2022-10" db="EMBL/GenBank/DDBJ databases">
        <title>Genome assembly of Pristionchus species.</title>
        <authorList>
            <person name="Yoshida K."/>
            <person name="Sommer R.J."/>
        </authorList>
    </citation>
    <scope>NUCLEOTIDE SEQUENCE [LARGE SCALE GENOMIC DNA]</scope>
    <source>
        <strain evidence="2">RS5460</strain>
    </source>
</reference>
<evidence type="ECO:0000313" key="2">
    <source>
        <dbReference type="Proteomes" id="UP001328107"/>
    </source>
</evidence>
<proteinExistence type="predicted"/>
<comment type="caution">
    <text evidence="1">The sequence shown here is derived from an EMBL/GenBank/DDBJ whole genome shotgun (WGS) entry which is preliminary data.</text>
</comment>
<feature type="non-terminal residue" evidence="1">
    <location>
        <position position="1"/>
    </location>
</feature>
<organism evidence="1 2">
    <name type="scientific">Pristionchus mayeri</name>
    <dbReference type="NCBI Taxonomy" id="1317129"/>
    <lineage>
        <taxon>Eukaryota</taxon>
        <taxon>Metazoa</taxon>
        <taxon>Ecdysozoa</taxon>
        <taxon>Nematoda</taxon>
        <taxon>Chromadorea</taxon>
        <taxon>Rhabditida</taxon>
        <taxon>Rhabditina</taxon>
        <taxon>Diplogasteromorpha</taxon>
        <taxon>Diplogasteroidea</taxon>
        <taxon>Neodiplogasteridae</taxon>
        <taxon>Pristionchus</taxon>
    </lineage>
</organism>
<gene>
    <name evidence="1" type="ORF">PMAYCL1PPCAC_19488</name>
</gene>
<protein>
    <submittedName>
        <fullName evidence="1">Uncharacterized protein</fullName>
    </submittedName>
</protein>
<accession>A0AAN5CRB7</accession>
<name>A0AAN5CRB7_9BILA</name>
<keyword evidence="2" id="KW-1185">Reference proteome</keyword>
<evidence type="ECO:0000313" key="1">
    <source>
        <dbReference type="EMBL" id="GMR49293.1"/>
    </source>
</evidence>